<feature type="binding site" description="covalent" evidence="12">
    <location>
        <position position="37"/>
    </location>
    <ligand>
        <name>heme c</name>
        <dbReference type="ChEBI" id="CHEBI:61717"/>
    </ligand>
</feature>
<keyword evidence="11 12" id="KW-0793">Thylakoid</keyword>
<name>A0A0D8ZM89_9CYAN</name>
<accession>A0A0D8ZM89</accession>
<dbReference type="Gene3D" id="1.10.760.10">
    <property type="entry name" value="Cytochrome c-like domain"/>
    <property type="match status" value="1"/>
</dbReference>
<proteinExistence type="inferred from homology"/>
<dbReference type="PANTHER" id="PTHR34688">
    <property type="entry name" value="CYTOCHROME C6, CHLOROPLASTIC"/>
    <property type="match status" value="1"/>
</dbReference>
<comment type="caution">
    <text evidence="14">The sequence shown here is derived from an EMBL/GenBank/DDBJ whole genome shotgun (WGS) entry which is preliminary data.</text>
</comment>
<feature type="binding site" description="axial binding residue" evidence="12">
    <location>
        <position position="81"/>
    </location>
    <ligand>
        <name>heme c</name>
        <dbReference type="ChEBI" id="CHEBI:61717"/>
    </ligand>
    <ligandPart>
        <name>Fe</name>
        <dbReference type="ChEBI" id="CHEBI:18248"/>
    </ligandPart>
</feature>
<dbReference type="PRINTS" id="PR00605">
    <property type="entry name" value="CYTCHROMECIC"/>
</dbReference>
<dbReference type="InterPro" id="IPR009056">
    <property type="entry name" value="Cyt_c-like_dom"/>
</dbReference>
<dbReference type="GO" id="GO:0020037">
    <property type="term" value="F:heme binding"/>
    <property type="evidence" value="ECO:0007669"/>
    <property type="project" value="InterPro"/>
</dbReference>
<dbReference type="InterPro" id="IPR023655">
    <property type="entry name" value="Cyt_C6"/>
</dbReference>
<dbReference type="PATRIC" id="fig|1618023.3.peg.2651"/>
<dbReference type="PROSITE" id="PS51007">
    <property type="entry name" value="CYTC"/>
    <property type="match status" value="1"/>
</dbReference>
<feature type="binding site" description="covalent" evidence="12">
    <location>
        <position position="40"/>
    </location>
    <ligand>
        <name>heme c</name>
        <dbReference type="ChEBI" id="CHEBI:61717"/>
    </ligand>
</feature>
<comment type="subcellular location">
    <subcellularLocation>
        <location evidence="2 12">Cellular thylakoid lumen</location>
    </subcellularLocation>
</comment>
<comment type="function">
    <text evidence="1 12">Functions as an electron carrier between membrane-bound cytochrome b6-f and photosystem I in oxygenic photosynthesis.</text>
</comment>
<feature type="chain" id="PRO_5008986267" description="Cytochrome c6" evidence="12">
    <location>
        <begin position="24"/>
        <end position="109"/>
    </location>
</feature>
<comment type="subunit">
    <text evidence="12">Monomer.</text>
</comment>
<evidence type="ECO:0000256" key="1">
    <source>
        <dbReference type="ARBA" id="ARBA00002347"/>
    </source>
</evidence>
<evidence type="ECO:0000256" key="11">
    <source>
        <dbReference type="ARBA" id="ARBA00023078"/>
    </source>
</evidence>
<protein>
    <recommendedName>
        <fullName evidence="4 12">Cytochrome c6</fullName>
    </recommendedName>
    <alternativeName>
        <fullName evidence="12">Cytochrome c-553</fullName>
    </alternativeName>
    <alternativeName>
        <fullName evidence="12">Cytochrome c553</fullName>
    </alternativeName>
    <alternativeName>
        <fullName evidence="12">Soluble cytochrome f</fullName>
    </alternativeName>
</protein>
<dbReference type="Pfam" id="PF13442">
    <property type="entry name" value="Cytochrome_CBB3"/>
    <property type="match status" value="1"/>
</dbReference>
<evidence type="ECO:0000256" key="3">
    <source>
        <dbReference type="ARBA" id="ARBA00009650"/>
    </source>
</evidence>
<evidence type="ECO:0000256" key="10">
    <source>
        <dbReference type="ARBA" id="ARBA00023004"/>
    </source>
</evidence>
<feature type="domain" description="Cytochrome c" evidence="13">
    <location>
        <begin position="24"/>
        <end position="104"/>
    </location>
</feature>
<dbReference type="InterPro" id="IPR008168">
    <property type="entry name" value="Cyt_C_IC"/>
</dbReference>
<keyword evidence="5 12" id="KW-0813">Transport</keyword>
<dbReference type="HAMAP" id="MF_00594">
    <property type="entry name" value="Cytc_PetJ"/>
    <property type="match status" value="1"/>
</dbReference>
<evidence type="ECO:0000256" key="6">
    <source>
        <dbReference type="ARBA" id="ARBA00022531"/>
    </source>
</evidence>
<evidence type="ECO:0000259" key="13">
    <source>
        <dbReference type="PROSITE" id="PS51007"/>
    </source>
</evidence>
<dbReference type="InterPro" id="IPR036909">
    <property type="entry name" value="Cyt_c-like_dom_sf"/>
</dbReference>
<evidence type="ECO:0000256" key="5">
    <source>
        <dbReference type="ARBA" id="ARBA00022448"/>
    </source>
</evidence>
<keyword evidence="10 12" id="KW-0408">Iron</keyword>
<evidence type="ECO:0000313" key="14">
    <source>
        <dbReference type="EMBL" id="KJH69850.1"/>
    </source>
</evidence>
<evidence type="ECO:0000256" key="4">
    <source>
        <dbReference type="ARBA" id="ARBA00016152"/>
    </source>
</evidence>
<gene>
    <name evidence="12" type="primary">petJ</name>
    <name evidence="14" type="ORF">UH38_21725</name>
</gene>
<dbReference type="GO" id="GO:0015979">
    <property type="term" value="P:photosynthesis"/>
    <property type="evidence" value="ECO:0007669"/>
    <property type="project" value="UniProtKB-UniRule"/>
</dbReference>
<evidence type="ECO:0000256" key="9">
    <source>
        <dbReference type="ARBA" id="ARBA00022982"/>
    </source>
</evidence>
<dbReference type="SUPFAM" id="SSF46626">
    <property type="entry name" value="Cytochrome c"/>
    <property type="match status" value="1"/>
</dbReference>
<evidence type="ECO:0000256" key="8">
    <source>
        <dbReference type="ARBA" id="ARBA00022723"/>
    </source>
</evidence>
<dbReference type="PANTHER" id="PTHR34688:SF2">
    <property type="entry name" value="CYTOCHROME C6, CHLOROPLASTIC"/>
    <property type="match status" value="1"/>
</dbReference>
<dbReference type="Proteomes" id="UP000032452">
    <property type="component" value="Unassembled WGS sequence"/>
</dbReference>
<evidence type="ECO:0000256" key="12">
    <source>
        <dbReference type="HAMAP-Rule" id="MF_00594"/>
    </source>
</evidence>
<keyword evidence="15" id="KW-1185">Reference proteome</keyword>
<keyword evidence="7 12" id="KW-0349">Heme</keyword>
<dbReference type="OrthoDB" id="5570429at2"/>
<dbReference type="AlphaFoldDB" id="A0A0D8ZM89"/>
<dbReference type="NCBIfam" id="NF045930">
    <property type="entry name" value="Cytc6PetJCyano"/>
    <property type="match status" value="1"/>
</dbReference>
<evidence type="ECO:0000313" key="15">
    <source>
        <dbReference type="Proteomes" id="UP000032452"/>
    </source>
</evidence>
<dbReference type="GO" id="GO:0009055">
    <property type="term" value="F:electron transfer activity"/>
    <property type="evidence" value="ECO:0007669"/>
    <property type="project" value="UniProtKB-UniRule"/>
</dbReference>
<dbReference type="EMBL" id="JYON01000033">
    <property type="protein sequence ID" value="KJH69850.1"/>
    <property type="molecule type" value="Genomic_DNA"/>
</dbReference>
<keyword evidence="9 12" id="KW-0249">Electron transport</keyword>
<dbReference type="FunFam" id="1.10.760.10:FF:000038">
    <property type="entry name" value="Cytochrome c6"/>
    <property type="match status" value="1"/>
</dbReference>
<comment type="PTM">
    <text evidence="12">Binds 1 heme c group per subunit.</text>
</comment>
<feature type="signal peptide" evidence="12">
    <location>
        <begin position="1"/>
        <end position="23"/>
    </location>
</feature>
<sequence length="109" mass="11684" precursor="true">MKKILSVLLLVAFTFAFTSPATAADSANGAKIFTANCTACHLGGRNVVAAAKTLKQDALDKNNMNSLEAIITQVHNGKNAMPAFKSRLNDQQIEDVATYVLEQAAKDWS</sequence>
<dbReference type="GO" id="GO:0031979">
    <property type="term" value="C:plasma membrane-derived thylakoid lumen"/>
    <property type="evidence" value="ECO:0007669"/>
    <property type="project" value="UniProtKB-SubCell"/>
</dbReference>
<evidence type="ECO:0000256" key="2">
    <source>
        <dbReference type="ARBA" id="ARBA00004518"/>
    </source>
</evidence>
<dbReference type="RefSeq" id="WP_045056785.1">
    <property type="nucleotide sequence ID" value="NZ_CAWMDP010000030.1"/>
</dbReference>
<dbReference type="STRING" id="1618023.UH38_21725"/>
<reference evidence="14 15" key="1">
    <citation type="submission" date="2015-02" db="EMBL/GenBank/DDBJ databases">
        <title>Draft genome of a novel marine cyanobacterium (Chroococcales) isolated from South Atlantic Ocean.</title>
        <authorList>
            <person name="Rigonato J."/>
            <person name="Alvarenga D.O."/>
            <person name="Branco L.H."/>
            <person name="Varani A.M."/>
            <person name="Brandini F.P."/>
            <person name="Fiore M.F."/>
        </authorList>
    </citation>
    <scope>NUCLEOTIDE SEQUENCE [LARGE SCALE GENOMIC DNA]</scope>
    <source>
        <strain evidence="14 15">CENA595</strain>
    </source>
</reference>
<keyword evidence="12" id="KW-0732">Signal</keyword>
<keyword evidence="8 12" id="KW-0479">Metal-binding</keyword>
<comment type="similarity">
    <text evidence="3 12">Belongs to the cytochrome c family. PetJ subfamily.</text>
</comment>
<keyword evidence="6 12" id="KW-0602">Photosynthesis</keyword>
<evidence type="ECO:0000256" key="7">
    <source>
        <dbReference type="ARBA" id="ARBA00022617"/>
    </source>
</evidence>
<feature type="binding site" description="axial binding residue" evidence="12">
    <location>
        <position position="41"/>
    </location>
    <ligand>
        <name>heme c</name>
        <dbReference type="ChEBI" id="CHEBI:61717"/>
    </ligand>
    <ligandPart>
        <name>Fe</name>
        <dbReference type="ChEBI" id="CHEBI:18248"/>
    </ligandPart>
</feature>
<dbReference type="GO" id="GO:0005506">
    <property type="term" value="F:iron ion binding"/>
    <property type="evidence" value="ECO:0007669"/>
    <property type="project" value="InterPro"/>
</dbReference>
<organism evidence="14 15">
    <name type="scientific">Aliterella atlantica CENA595</name>
    <dbReference type="NCBI Taxonomy" id="1618023"/>
    <lineage>
        <taxon>Bacteria</taxon>
        <taxon>Bacillati</taxon>
        <taxon>Cyanobacteriota</taxon>
        <taxon>Cyanophyceae</taxon>
        <taxon>Chroococcidiopsidales</taxon>
        <taxon>Aliterellaceae</taxon>
        <taxon>Aliterella</taxon>
    </lineage>
</organism>